<protein>
    <submittedName>
        <fullName evidence="4">Uncharacterized protein</fullName>
    </submittedName>
</protein>
<proteinExistence type="predicted"/>
<dbReference type="Proteomes" id="UP000223968">
    <property type="component" value="Unassembled WGS sequence"/>
</dbReference>
<evidence type="ECO:0000256" key="1">
    <source>
        <dbReference type="ARBA" id="ARBA00022450"/>
    </source>
</evidence>
<name>A0A2B7WFI9_9EURO</name>
<dbReference type="OrthoDB" id="4497474at2759"/>
<evidence type="ECO:0000313" key="4">
    <source>
        <dbReference type="EMBL" id="PGG95362.1"/>
    </source>
</evidence>
<dbReference type="STRING" id="1447875.A0A2B7WFI9"/>
<keyword evidence="2" id="KW-0597">Phosphoprotein</keyword>
<feature type="chain" id="PRO_5012676762" evidence="3">
    <location>
        <begin position="22"/>
        <end position="225"/>
    </location>
</feature>
<keyword evidence="5" id="KW-1185">Reference proteome</keyword>
<keyword evidence="3" id="KW-0732">Signal</keyword>
<evidence type="ECO:0000256" key="2">
    <source>
        <dbReference type="ARBA" id="ARBA00022553"/>
    </source>
</evidence>
<evidence type="ECO:0000256" key="3">
    <source>
        <dbReference type="SAM" id="SignalP"/>
    </source>
</evidence>
<sequence length="225" mass="25263">MAWLVVLKVGFLKLLSAALSARPVPATVKVCCGDVLDYTSQKLRLNAGAARLSQISGSSGHAQHWNWKEWFPRLILSTLHLKALPSSIVPGQGALGSNVDWKSDQGNPYLRVFHPLHPRPVRWSVLLPSIHATMEEALKENIEIVSLSKWVAHLQETNKALTENDARLVVQSNPGIKLLEFYQKRVSEHLIFDNAQAMESSTTTLRNLESMKLEWVVKWVTEWVG</sequence>
<dbReference type="AlphaFoldDB" id="A0A2B7WFI9"/>
<accession>A0A2B7WFI9</accession>
<keyword evidence="1" id="KW-0596">Phosphopantetheine</keyword>
<dbReference type="PANTHER" id="PTHR43439:SF2">
    <property type="entry name" value="ENZYME, PUTATIVE (JCVI)-RELATED"/>
    <property type="match status" value="1"/>
</dbReference>
<gene>
    <name evidence="4" type="ORF">AJ79_10102</name>
</gene>
<dbReference type="EMBL" id="PDNB01000354">
    <property type="protein sequence ID" value="PGG95362.1"/>
    <property type="molecule type" value="Genomic_DNA"/>
</dbReference>
<comment type="caution">
    <text evidence="4">The sequence shown here is derived from an EMBL/GenBank/DDBJ whole genome shotgun (WGS) entry which is preliminary data.</text>
</comment>
<evidence type="ECO:0000313" key="5">
    <source>
        <dbReference type="Proteomes" id="UP000223968"/>
    </source>
</evidence>
<dbReference type="Gene3D" id="3.40.50.720">
    <property type="entry name" value="NAD(P)-binding Rossmann-like Domain"/>
    <property type="match status" value="1"/>
</dbReference>
<dbReference type="PANTHER" id="PTHR43439">
    <property type="entry name" value="PHENYLACETATE-COENZYME A LIGASE"/>
    <property type="match status" value="1"/>
</dbReference>
<feature type="signal peptide" evidence="3">
    <location>
        <begin position="1"/>
        <end position="21"/>
    </location>
</feature>
<reference evidence="4 5" key="1">
    <citation type="submission" date="2017-10" db="EMBL/GenBank/DDBJ databases">
        <title>Comparative genomics in systemic dimorphic fungi from Ajellomycetaceae.</title>
        <authorList>
            <person name="Munoz J.F."/>
            <person name="Mcewen J.G."/>
            <person name="Clay O.K."/>
            <person name="Cuomo C.A."/>
        </authorList>
    </citation>
    <scope>NUCLEOTIDE SEQUENCE [LARGE SCALE GENOMIC DNA]</scope>
    <source>
        <strain evidence="4 5">UAMH5409</strain>
    </source>
</reference>
<organism evidence="4 5">
    <name type="scientific">Helicocarpus griseus UAMH5409</name>
    <dbReference type="NCBI Taxonomy" id="1447875"/>
    <lineage>
        <taxon>Eukaryota</taxon>
        <taxon>Fungi</taxon>
        <taxon>Dikarya</taxon>
        <taxon>Ascomycota</taxon>
        <taxon>Pezizomycotina</taxon>
        <taxon>Eurotiomycetes</taxon>
        <taxon>Eurotiomycetidae</taxon>
        <taxon>Onygenales</taxon>
        <taxon>Ajellomycetaceae</taxon>
        <taxon>Helicocarpus</taxon>
    </lineage>
</organism>
<dbReference type="InterPro" id="IPR051414">
    <property type="entry name" value="Adenylate-forming_Reductase"/>
</dbReference>